<keyword evidence="5" id="KW-1185">Reference proteome</keyword>
<name>A0A8J5IJZ0_9STRA</name>
<sequence>MLRFVLLFLLRPVHAVTMEAVEIFSGANCAGTPDVLAIYNVTTGCVEDACSDIDFGNDTYYISRACNIADRFAHTKQVFGDFTYVIMETYDNKSCTAFGEADVFLASGGCEISSGFGDQSAITSLFSNGSAVVELYPDNACGGEPSLYFELDKAALSTGSCQQDLYKFYSSESNSELGPSLASTATSQENDSGSTSNFGTSDPQVESSTTGSDDSLNDSSMGTGVILGIVAAGLVFVLIMSLVVAHHLRRKHEAEMEEEDNFSEFLSPRIGLKNATLTAPGTLESHLDDGQRDSLPQLVVLLVAIIIYVTFPAVAMDAMQVFSRGECVGTPNALIMMNSEDCEDSTCKRRDFGDNLYNVSVNCKISNRFDHAAEVFSDNYVVIEYYDQKTNCKSDNLTETDVYPGIGGCQIASIEGTSSVIVDLYTNGSVDVSFFKGDGCGVKSESSFNFTLSGAEVENGGCVKGGYKIYTSYSLSATSTSSSAKAQRRSQPLGVPE</sequence>
<feature type="transmembrane region" description="Helical" evidence="2">
    <location>
        <begin position="225"/>
        <end position="245"/>
    </location>
</feature>
<feature type="signal peptide" evidence="3">
    <location>
        <begin position="1"/>
        <end position="15"/>
    </location>
</feature>
<reference evidence="4" key="1">
    <citation type="submission" date="2021-01" db="EMBL/GenBank/DDBJ databases">
        <title>Phytophthora aleatoria, a newly-described species from Pinus radiata is distinct from Phytophthora cactorum isolates based on comparative genomics.</title>
        <authorList>
            <person name="Mcdougal R."/>
            <person name="Panda P."/>
            <person name="Williams N."/>
            <person name="Studholme D.J."/>
        </authorList>
    </citation>
    <scope>NUCLEOTIDE SEQUENCE</scope>
    <source>
        <strain evidence="4">NZFS 4037</strain>
    </source>
</reference>
<comment type="caution">
    <text evidence="4">The sequence shown here is derived from an EMBL/GenBank/DDBJ whole genome shotgun (WGS) entry which is preliminary data.</text>
</comment>
<organism evidence="4 5">
    <name type="scientific">Phytophthora aleatoria</name>
    <dbReference type="NCBI Taxonomy" id="2496075"/>
    <lineage>
        <taxon>Eukaryota</taxon>
        <taxon>Sar</taxon>
        <taxon>Stramenopiles</taxon>
        <taxon>Oomycota</taxon>
        <taxon>Peronosporomycetes</taxon>
        <taxon>Peronosporales</taxon>
        <taxon>Peronosporaceae</taxon>
        <taxon>Phytophthora</taxon>
    </lineage>
</organism>
<accession>A0A8J5IJZ0</accession>
<evidence type="ECO:0008006" key="6">
    <source>
        <dbReference type="Google" id="ProtNLM"/>
    </source>
</evidence>
<evidence type="ECO:0000256" key="1">
    <source>
        <dbReference type="SAM" id="MobiDB-lite"/>
    </source>
</evidence>
<evidence type="ECO:0000313" key="4">
    <source>
        <dbReference type="EMBL" id="KAG6956133.1"/>
    </source>
</evidence>
<feature type="chain" id="PRO_5035275901" description="TKL protein kinase" evidence="3">
    <location>
        <begin position="16"/>
        <end position="497"/>
    </location>
</feature>
<feature type="transmembrane region" description="Helical" evidence="2">
    <location>
        <begin position="298"/>
        <end position="316"/>
    </location>
</feature>
<evidence type="ECO:0000313" key="5">
    <source>
        <dbReference type="Proteomes" id="UP000709295"/>
    </source>
</evidence>
<evidence type="ECO:0000256" key="2">
    <source>
        <dbReference type="SAM" id="Phobius"/>
    </source>
</evidence>
<feature type="region of interest" description="Disordered" evidence="1">
    <location>
        <begin position="179"/>
        <end position="217"/>
    </location>
</feature>
<dbReference type="Proteomes" id="UP000709295">
    <property type="component" value="Unassembled WGS sequence"/>
</dbReference>
<keyword evidence="2" id="KW-0812">Transmembrane</keyword>
<protein>
    <recommendedName>
        <fullName evidence="6">TKL protein kinase</fullName>
    </recommendedName>
</protein>
<keyword evidence="2" id="KW-0472">Membrane</keyword>
<evidence type="ECO:0000256" key="3">
    <source>
        <dbReference type="SAM" id="SignalP"/>
    </source>
</evidence>
<dbReference type="EMBL" id="JAENGY010000820">
    <property type="protein sequence ID" value="KAG6956133.1"/>
    <property type="molecule type" value="Genomic_DNA"/>
</dbReference>
<dbReference type="AlphaFoldDB" id="A0A8J5IJZ0"/>
<proteinExistence type="predicted"/>
<dbReference type="PANTHER" id="PTHR33714:SF3">
    <property type="entry name" value="COUNTING FACTOR-ASSOCIATED PROTEIN A-RELATED"/>
    <property type="match status" value="1"/>
</dbReference>
<keyword evidence="2" id="KW-1133">Transmembrane helix</keyword>
<gene>
    <name evidence="4" type="ORF">JG688_00011558</name>
</gene>
<keyword evidence="3" id="KW-0732">Signal</keyword>
<dbReference type="PANTHER" id="PTHR33714">
    <property type="entry name" value="COUNTING FACTOR-ASSOCIATED PROTEIN A-RELATED"/>
    <property type="match status" value="1"/>
</dbReference>